<keyword evidence="18" id="KW-1185">Reference proteome</keyword>
<gene>
    <name evidence="17" type="ORF">AC578_6873</name>
</gene>
<evidence type="ECO:0000256" key="10">
    <source>
        <dbReference type="ARBA" id="ARBA00022840"/>
    </source>
</evidence>
<dbReference type="SMART" id="SM00220">
    <property type="entry name" value="S_TKc"/>
    <property type="match status" value="1"/>
</dbReference>
<evidence type="ECO:0000256" key="7">
    <source>
        <dbReference type="ARBA" id="ARBA00022777"/>
    </source>
</evidence>
<keyword evidence="6 14" id="KW-0547">Nucleotide-binding</keyword>
<evidence type="ECO:0000256" key="14">
    <source>
        <dbReference type="PROSITE-ProRule" id="PRU10141"/>
    </source>
</evidence>
<dbReference type="InterPro" id="IPR011009">
    <property type="entry name" value="Kinase-like_dom_sf"/>
</dbReference>
<dbReference type="InterPro" id="IPR011042">
    <property type="entry name" value="6-blade_b-propeller_TolB-like"/>
</dbReference>
<dbReference type="PROSITE" id="PS00108">
    <property type="entry name" value="PROTEIN_KINASE_ST"/>
    <property type="match status" value="1"/>
</dbReference>
<evidence type="ECO:0000313" key="17">
    <source>
        <dbReference type="EMBL" id="KXS99243.1"/>
    </source>
</evidence>
<feature type="domain" description="Protein kinase" evidence="16">
    <location>
        <begin position="120"/>
        <end position="499"/>
    </location>
</feature>
<dbReference type="FunFam" id="1.10.510.10:FF:000550">
    <property type="entry name" value="Serine/threonine kinase 16"/>
    <property type="match status" value="1"/>
</dbReference>
<dbReference type="FunFam" id="3.30.200.20:FF:000374">
    <property type="entry name" value="Serine/threonine protein kinase"/>
    <property type="match status" value="1"/>
</dbReference>
<accession>A0A139H9Y6</accession>
<dbReference type="GO" id="GO:0006624">
    <property type="term" value="P:vacuolar protein processing"/>
    <property type="evidence" value="ECO:0007669"/>
    <property type="project" value="TreeGrafter"/>
</dbReference>
<evidence type="ECO:0000256" key="1">
    <source>
        <dbReference type="ARBA" id="ARBA00010040"/>
    </source>
</evidence>
<sequence length="1237" mass="136317">MGDGDVDVDRKKVDLSPALGWLRQGQGQGQGQGFMTAQLLYTIIIIPIQTLAKEDVPYPKRTSPKPTPLPFAWPAAFDNMSSPTLLEQLSHYVLDGFWQLGNCFNCFPSTPSLKINGRSFKILRLLGEGGFSYVYLVQSPGDPTLYALKKIRCPFGQESVAQALKEVEAYSLFAPHPNIIHAIDHSVESERGDPGNKTVYILLPYYRRGNLQDAINANLVNRARFPERRLMVLFLGVCRALKAMHQYRVKGAPGGEASRKKAKKVRQEAARADAEAEEEVVHANQSRRRSQREDDDEDDAQAPLMDGEVMAAQDGVPEGGMRSYAHRDIKPGNIMISDTGTQPILMDLGSLAPSPTPITSRALALQVQDQAAEHSTMPYRAPELFDVKTGTVIDTKVDIWSLGCTLYACLVGKSPFEARSEETGGSLSLCVLGGDWRFPDEGPAEAKRGKQRVSDVTQAAPKEDSISEAVKEVVRKCLMVEAEQRPDIDQVISMVEEVVAGVPNGSGSKVVYSVSTYSFDTHAKTTELRVLSVESGESQELGKDKDDDISDVNWLDHDTFACLQAEKDGTTSVLIANITNKTNNHYTAGNIAGPAANLKVKQLDEHHYAVVVSASVSPDGSLYNPEKAPKTHSTAKLYSSLYVRHWDKWATKEKNALWYGQISRKSPGAKFRLSELSNAIPEGLECPIQPFGGTDNFDLSKNAIMFVSKDPHVNPALNTKENVYIVHVGDWASKKTSLIQQVIVPGFQGAASSPVFSQDGTKAAFLMMKTRGYEADKNHIWVLPDLSAPTLTPLRAFAETEMGSWDRSPVSIVWSHDGKHLLATAEEYGTGKLFQISGDLIRQEPRPLTRHGYIGDVRPLPDGRIFVTGSSLTDNSFYAIVDPRIAPHPVRSQEDASVWTHSNSQNGSKFGLNPGQISSIWTPASNPRINEEVHSIVVYPSNYDRTRTYPVAYLIHGGPQGAWGDSWSTRWNPAVFAEQGYIVIAINPTGSTGYGQAFTDAIRRNWGGDPYQDIVNVFNWAKANIPEADHNRAVALGASYGGYMMNWIQGHDLGRQFKALVCHDGITSFTGGMLATEELYFPFYDLGGTPWYNPGFKPAPGEPESAATQSHANFGASSTSAWRQWDPSEHFANWATPQLVIHSSKDYRLTIAEGLTAFNVLQARGVESKFLTFPDENHWVLKPENSLVWHKVVLNWINHYAGLPPYAEEDETSDEFFGGLRESEEIVEMEGSGMVST</sequence>
<dbReference type="InterPro" id="IPR001375">
    <property type="entry name" value="Peptidase_S9_cat"/>
</dbReference>
<evidence type="ECO:0000256" key="5">
    <source>
        <dbReference type="ARBA" id="ARBA00022679"/>
    </source>
</evidence>
<dbReference type="Gene3D" id="1.10.510.10">
    <property type="entry name" value="Transferase(Phosphotransferase) domain 1"/>
    <property type="match status" value="2"/>
</dbReference>
<dbReference type="Gene3D" id="2.120.10.30">
    <property type="entry name" value="TolB, C-terminal domain"/>
    <property type="match status" value="1"/>
</dbReference>
<dbReference type="Pfam" id="PF00326">
    <property type="entry name" value="Peptidase_S9"/>
    <property type="match status" value="2"/>
</dbReference>
<dbReference type="InterPro" id="IPR017441">
    <property type="entry name" value="Protein_kinase_ATP_BS"/>
</dbReference>
<dbReference type="PROSITE" id="PS00107">
    <property type="entry name" value="PROTEIN_KINASE_ATP"/>
    <property type="match status" value="1"/>
</dbReference>
<evidence type="ECO:0000256" key="13">
    <source>
        <dbReference type="ARBA" id="ARBA00048679"/>
    </source>
</evidence>
<dbReference type="InterPro" id="IPR008271">
    <property type="entry name" value="Ser/Thr_kinase_AS"/>
</dbReference>
<evidence type="ECO:0000313" key="18">
    <source>
        <dbReference type="Proteomes" id="UP000070133"/>
    </source>
</evidence>
<dbReference type="PROSITE" id="PS50011">
    <property type="entry name" value="PROTEIN_KINASE_DOM"/>
    <property type="match status" value="1"/>
</dbReference>
<evidence type="ECO:0000256" key="15">
    <source>
        <dbReference type="SAM" id="MobiDB-lite"/>
    </source>
</evidence>
<dbReference type="GO" id="GO:0005524">
    <property type="term" value="F:ATP binding"/>
    <property type="evidence" value="ECO:0007669"/>
    <property type="project" value="UniProtKB-UniRule"/>
</dbReference>
<feature type="region of interest" description="Disordered" evidence="15">
    <location>
        <begin position="442"/>
        <end position="461"/>
    </location>
</feature>
<dbReference type="GO" id="GO:0004674">
    <property type="term" value="F:protein serine/threonine kinase activity"/>
    <property type="evidence" value="ECO:0007669"/>
    <property type="project" value="UniProtKB-KW"/>
</dbReference>
<evidence type="ECO:0000256" key="2">
    <source>
        <dbReference type="ARBA" id="ARBA00012513"/>
    </source>
</evidence>
<organism evidence="17 18">
    <name type="scientific">Pseudocercospora eumusae</name>
    <dbReference type="NCBI Taxonomy" id="321146"/>
    <lineage>
        <taxon>Eukaryota</taxon>
        <taxon>Fungi</taxon>
        <taxon>Dikarya</taxon>
        <taxon>Ascomycota</taxon>
        <taxon>Pezizomycotina</taxon>
        <taxon>Dothideomycetes</taxon>
        <taxon>Dothideomycetidae</taxon>
        <taxon>Mycosphaerellales</taxon>
        <taxon>Mycosphaerellaceae</taxon>
        <taxon>Pseudocercospora</taxon>
    </lineage>
</organism>
<evidence type="ECO:0000256" key="4">
    <source>
        <dbReference type="ARBA" id="ARBA00022670"/>
    </source>
</evidence>
<comment type="caution">
    <text evidence="17">The sequence shown here is derived from an EMBL/GenBank/DDBJ whole genome shotgun (WGS) entry which is preliminary data.</text>
</comment>
<dbReference type="FunFam" id="3.40.50.1820:FF:000028">
    <property type="entry name" value="S9 family peptidase"/>
    <property type="match status" value="1"/>
</dbReference>
<dbReference type="SUPFAM" id="SSF53474">
    <property type="entry name" value="alpha/beta-Hydrolases"/>
    <property type="match status" value="1"/>
</dbReference>
<keyword evidence="8" id="KW-0378">Hydrolase</keyword>
<keyword evidence="3" id="KW-0723">Serine/threonine-protein kinase</keyword>
<name>A0A139H9Y6_9PEZI</name>
<dbReference type="InterPro" id="IPR052239">
    <property type="entry name" value="Ser/Thr-specific_kinases"/>
</dbReference>
<dbReference type="Gene3D" id="3.40.50.1820">
    <property type="entry name" value="alpha/beta hydrolase"/>
    <property type="match status" value="1"/>
</dbReference>
<reference evidence="17 18" key="1">
    <citation type="submission" date="2015-07" db="EMBL/GenBank/DDBJ databases">
        <title>Comparative genomics of the Sigatoka disease complex on banana suggests a link between parallel evolutionary changes in Pseudocercospora fijiensis and Pseudocercospora eumusae and increased virulence on the banana host.</title>
        <authorList>
            <person name="Chang T.-C."/>
            <person name="Salvucci A."/>
            <person name="Crous P.W."/>
            <person name="Stergiopoulos I."/>
        </authorList>
    </citation>
    <scope>NUCLEOTIDE SEQUENCE [LARGE SCALE GENOMIC DNA]</scope>
    <source>
        <strain evidence="17 18">CBS 114824</strain>
    </source>
</reference>
<evidence type="ECO:0000256" key="12">
    <source>
        <dbReference type="ARBA" id="ARBA00047899"/>
    </source>
</evidence>
<protein>
    <recommendedName>
        <fullName evidence="2">non-specific serine/threonine protein kinase</fullName>
        <ecNumber evidence="2">2.7.11.1</ecNumber>
    </recommendedName>
    <alternativeName>
        <fullName evidence="11">Dipeptidyl-peptidase V</fullName>
    </alternativeName>
</protein>
<dbReference type="OrthoDB" id="416344at2759"/>
<dbReference type="GO" id="GO:0005794">
    <property type="term" value="C:Golgi apparatus"/>
    <property type="evidence" value="ECO:0007669"/>
    <property type="project" value="TreeGrafter"/>
</dbReference>
<evidence type="ECO:0000256" key="3">
    <source>
        <dbReference type="ARBA" id="ARBA00022527"/>
    </source>
</evidence>
<dbReference type="Pfam" id="PF00069">
    <property type="entry name" value="Pkinase"/>
    <property type="match status" value="2"/>
</dbReference>
<evidence type="ECO:0000256" key="11">
    <source>
        <dbReference type="ARBA" id="ARBA00032829"/>
    </source>
</evidence>
<keyword evidence="7" id="KW-0418">Kinase</keyword>
<comment type="catalytic activity">
    <reaction evidence="12">
        <text>L-threonyl-[protein] + ATP = O-phospho-L-threonyl-[protein] + ADP + H(+)</text>
        <dbReference type="Rhea" id="RHEA:46608"/>
        <dbReference type="Rhea" id="RHEA-COMP:11060"/>
        <dbReference type="Rhea" id="RHEA-COMP:11605"/>
        <dbReference type="ChEBI" id="CHEBI:15378"/>
        <dbReference type="ChEBI" id="CHEBI:30013"/>
        <dbReference type="ChEBI" id="CHEBI:30616"/>
        <dbReference type="ChEBI" id="CHEBI:61977"/>
        <dbReference type="ChEBI" id="CHEBI:456216"/>
        <dbReference type="EC" id="2.7.11.1"/>
    </reaction>
</comment>
<feature type="region of interest" description="Disordered" evidence="15">
    <location>
        <begin position="251"/>
        <end position="307"/>
    </location>
</feature>
<keyword evidence="9" id="KW-0720">Serine protease</keyword>
<dbReference type="GO" id="GO:0008236">
    <property type="term" value="F:serine-type peptidase activity"/>
    <property type="evidence" value="ECO:0007669"/>
    <property type="project" value="UniProtKB-KW"/>
</dbReference>
<dbReference type="PANTHER" id="PTHR45998:SF2">
    <property type="entry name" value="SERINE_THREONINE-PROTEIN KINASE 16"/>
    <property type="match status" value="1"/>
</dbReference>
<dbReference type="Proteomes" id="UP000070133">
    <property type="component" value="Unassembled WGS sequence"/>
</dbReference>
<evidence type="ECO:0000256" key="9">
    <source>
        <dbReference type="ARBA" id="ARBA00022825"/>
    </source>
</evidence>
<dbReference type="EC" id="2.7.11.1" evidence="2"/>
<dbReference type="STRING" id="321146.A0A139H9Y6"/>
<evidence type="ECO:0000256" key="8">
    <source>
        <dbReference type="ARBA" id="ARBA00022801"/>
    </source>
</evidence>
<dbReference type="AlphaFoldDB" id="A0A139H9Y6"/>
<proteinExistence type="inferred from homology"/>
<keyword evidence="4" id="KW-0645">Protease</keyword>
<dbReference type="InterPro" id="IPR000719">
    <property type="entry name" value="Prot_kinase_dom"/>
</dbReference>
<comment type="similarity">
    <text evidence="1">Belongs to the peptidase S9C family.</text>
</comment>
<dbReference type="InterPro" id="IPR029058">
    <property type="entry name" value="AB_hydrolase_fold"/>
</dbReference>
<keyword evidence="10 14" id="KW-0067">ATP-binding</keyword>
<evidence type="ECO:0000259" key="16">
    <source>
        <dbReference type="PROSITE" id="PS50011"/>
    </source>
</evidence>
<feature type="compositionally biased region" description="Basic and acidic residues" evidence="15">
    <location>
        <begin position="265"/>
        <end position="274"/>
    </location>
</feature>
<dbReference type="SUPFAM" id="SSF82171">
    <property type="entry name" value="DPP6 N-terminal domain-like"/>
    <property type="match status" value="1"/>
</dbReference>
<feature type="binding site" evidence="14">
    <location>
        <position position="149"/>
    </location>
    <ligand>
        <name>ATP</name>
        <dbReference type="ChEBI" id="CHEBI:30616"/>
    </ligand>
</feature>
<keyword evidence="5" id="KW-0808">Transferase</keyword>
<evidence type="ECO:0000256" key="6">
    <source>
        <dbReference type="ARBA" id="ARBA00022741"/>
    </source>
</evidence>
<dbReference type="GO" id="GO:0005773">
    <property type="term" value="C:vacuole"/>
    <property type="evidence" value="ECO:0007669"/>
    <property type="project" value="GOC"/>
</dbReference>
<comment type="catalytic activity">
    <reaction evidence="13">
        <text>L-seryl-[protein] + ATP = O-phospho-L-seryl-[protein] + ADP + H(+)</text>
        <dbReference type="Rhea" id="RHEA:17989"/>
        <dbReference type="Rhea" id="RHEA-COMP:9863"/>
        <dbReference type="Rhea" id="RHEA-COMP:11604"/>
        <dbReference type="ChEBI" id="CHEBI:15378"/>
        <dbReference type="ChEBI" id="CHEBI:29999"/>
        <dbReference type="ChEBI" id="CHEBI:30616"/>
        <dbReference type="ChEBI" id="CHEBI:83421"/>
        <dbReference type="ChEBI" id="CHEBI:456216"/>
        <dbReference type="EC" id="2.7.11.1"/>
    </reaction>
</comment>
<dbReference type="SUPFAM" id="SSF56112">
    <property type="entry name" value="Protein kinase-like (PK-like)"/>
    <property type="match status" value="1"/>
</dbReference>
<dbReference type="EMBL" id="LFZN01000096">
    <property type="protein sequence ID" value="KXS99243.1"/>
    <property type="molecule type" value="Genomic_DNA"/>
</dbReference>
<dbReference type="GO" id="GO:0032889">
    <property type="term" value="P:regulation of vacuole fusion, non-autophagic"/>
    <property type="evidence" value="ECO:0007669"/>
    <property type="project" value="TreeGrafter"/>
</dbReference>
<dbReference type="PANTHER" id="PTHR45998">
    <property type="entry name" value="SERINE/THREONINE-PROTEIN KINASE 16"/>
    <property type="match status" value="1"/>
</dbReference>